<organism evidence="2 3">
    <name type="scientific">Glonium stellatum</name>
    <dbReference type="NCBI Taxonomy" id="574774"/>
    <lineage>
        <taxon>Eukaryota</taxon>
        <taxon>Fungi</taxon>
        <taxon>Dikarya</taxon>
        <taxon>Ascomycota</taxon>
        <taxon>Pezizomycotina</taxon>
        <taxon>Dothideomycetes</taxon>
        <taxon>Pleosporomycetidae</taxon>
        <taxon>Gloniales</taxon>
        <taxon>Gloniaceae</taxon>
        <taxon>Glonium</taxon>
    </lineage>
</organism>
<sequence length="81" mass="9217">TVEANLEQSRMRLPYHNLPRTFQDAFLITKKLGLEYLWIDALCIVQDSEEDWKIESAKMPYIYSQALFCIAADSSANASSG</sequence>
<proteinExistence type="predicted"/>
<evidence type="ECO:0000313" key="3">
    <source>
        <dbReference type="Proteomes" id="UP000250140"/>
    </source>
</evidence>
<reference evidence="2 3" key="1">
    <citation type="journal article" date="2016" name="Nat. Commun.">
        <title>Ectomycorrhizal ecology is imprinted in the genome of the dominant symbiotic fungus Cenococcum geophilum.</title>
        <authorList>
            <consortium name="DOE Joint Genome Institute"/>
            <person name="Peter M."/>
            <person name="Kohler A."/>
            <person name="Ohm R.A."/>
            <person name="Kuo A."/>
            <person name="Krutzmann J."/>
            <person name="Morin E."/>
            <person name="Arend M."/>
            <person name="Barry K.W."/>
            <person name="Binder M."/>
            <person name="Choi C."/>
            <person name="Clum A."/>
            <person name="Copeland A."/>
            <person name="Grisel N."/>
            <person name="Haridas S."/>
            <person name="Kipfer T."/>
            <person name="LaButti K."/>
            <person name="Lindquist E."/>
            <person name="Lipzen A."/>
            <person name="Maire R."/>
            <person name="Meier B."/>
            <person name="Mihaltcheva S."/>
            <person name="Molinier V."/>
            <person name="Murat C."/>
            <person name="Poggeler S."/>
            <person name="Quandt C.A."/>
            <person name="Sperisen C."/>
            <person name="Tritt A."/>
            <person name="Tisserant E."/>
            <person name="Crous P.W."/>
            <person name="Henrissat B."/>
            <person name="Nehls U."/>
            <person name="Egli S."/>
            <person name="Spatafora J.W."/>
            <person name="Grigoriev I.V."/>
            <person name="Martin F.M."/>
        </authorList>
    </citation>
    <scope>NUCLEOTIDE SEQUENCE [LARGE SCALE GENOMIC DNA]</scope>
    <source>
        <strain evidence="2 3">CBS 207.34</strain>
    </source>
</reference>
<protein>
    <submittedName>
        <fullName evidence="2">HET-domain-containing protein</fullName>
    </submittedName>
</protein>
<dbReference type="InterPro" id="IPR010730">
    <property type="entry name" value="HET"/>
</dbReference>
<dbReference type="Pfam" id="PF06985">
    <property type="entry name" value="HET"/>
    <property type="match status" value="1"/>
</dbReference>
<dbReference type="OrthoDB" id="2958217at2759"/>
<name>A0A8E2JSH5_9PEZI</name>
<feature type="domain" description="Heterokaryon incompatibility" evidence="1">
    <location>
        <begin position="11"/>
        <end position="80"/>
    </location>
</feature>
<feature type="non-terminal residue" evidence="2">
    <location>
        <position position="1"/>
    </location>
</feature>
<evidence type="ECO:0000259" key="1">
    <source>
        <dbReference type="Pfam" id="PF06985"/>
    </source>
</evidence>
<feature type="non-terminal residue" evidence="2">
    <location>
        <position position="81"/>
    </location>
</feature>
<dbReference type="PANTHER" id="PTHR33112:SF16">
    <property type="entry name" value="HETEROKARYON INCOMPATIBILITY DOMAIN-CONTAINING PROTEIN"/>
    <property type="match status" value="1"/>
</dbReference>
<dbReference type="PANTHER" id="PTHR33112">
    <property type="entry name" value="DOMAIN PROTEIN, PUTATIVE-RELATED"/>
    <property type="match status" value="1"/>
</dbReference>
<dbReference type="Proteomes" id="UP000250140">
    <property type="component" value="Unassembled WGS sequence"/>
</dbReference>
<accession>A0A8E2JSH5</accession>
<gene>
    <name evidence="2" type="ORF">AOQ84DRAFT_268927</name>
</gene>
<dbReference type="EMBL" id="KV749737">
    <property type="protein sequence ID" value="OCL08000.1"/>
    <property type="molecule type" value="Genomic_DNA"/>
</dbReference>
<dbReference type="AlphaFoldDB" id="A0A8E2JSH5"/>
<evidence type="ECO:0000313" key="2">
    <source>
        <dbReference type="EMBL" id="OCL08000.1"/>
    </source>
</evidence>
<keyword evidence="3" id="KW-1185">Reference proteome</keyword>